<comment type="subcellular location">
    <subcellularLocation>
        <location evidence="1">Cell membrane</location>
        <topology evidence="1">Multi-pass membrane protein</topology>
    </subcellularLocation>
</comment>
<dbReference type="Pfam" id="PF00664">
    <property type="entry name" value="ABC_membrane"/>
    <property type="match status" value="1"/>
</dbReference>
<dbReference type="RefSeq" id="WP_095335174.1">
    <property type="nucleotide sequence ID" value="NZ_NQNY01000018.1"/>
</dbReference>
<keyword evidence="8 10" id="KW-1133">Transmembrane helix</keyword>
<dbReference type="GO" id="GO:0005886">
    <property type="term" value="C:plasma membrane"/>
    <property type="evidence" value="ECO:0007669"/>
    <property type="project" value="UniProtKB-SubCell"/>
</dbReference>
<feature type="transmembrane region" description="Helical" evidence="10">
    <location>
        <begin position="12"/>
        <end position="32"/>
    </location>
</feature>
<dbReference type="GO" id="GO:0016887">
    <property type="term" value="F:ATP hydrolysis activity"/>
    <property type="evidence" value="ECO:0007669"/>
    <property type="project" value="InterPro"/>
</dbReference>
<evidence type="ECO:0000259" key="11">
    <source>
        <dbReference type="PROSITE" id="PS50893"/>
    </source>
</evidence>
<dbReference type="FunFam" id="3.40.50.300:FF:000854">
    <property type="entry name" value="Multidrug ABC transporter ATP-binding protein"/>
    <property type="match status" value="1"/>
</dbReference>
<dbReference type="PANTHER" id="PTHR43394:SF1">
    <property type="entry name" value="ATP-BINDING CASSETTE SUB-FAMILY B MEMBER 10, MITOCHONDRIAL"/>
    <property type="match status" value="1"/>
</dbReference>
<dbReference type="InterPro" id="IPR027417">
    <property type="entry name" value="P-loop_NTPase"/>
</dbReference>
<dbReference type="InterPro" id="IPR003593">
    <property type="entry name" value="AAA+_ATPase"/>
</dbReference>
<dbReference type="InterPro" id="IPR011527">
    <property type="entry name" value="ABC1_TM_dom"/>
</dbReference>
<dbReference type="InterPro" id="IPR003439">
    <property type="entry name" value="ABC_transporter-like_ATP-bd"/>
</dbReference>
<evidence type="ECO:0000313" key="14">
    <source>
        <dbReference type="Proteomes" id="UP000216943"/>
    </source>
</evidence>
<dbReference type="Gene3D" id="3.40.50.300">
    <property type="entry name" value="P-loop containing nucleotide triphosphate hydrolases"/>
    <property type="match status" value="1"/>
</dbReference>
<dbReference type="InterPro" id="IPR036640">
    <property type="entry name" value="ABC1_TM_sf"/>
</dbReference>
<evidence type="ECO:0000256" key="8">
    <source>
        <dbReference type="ARBA" id="ARBA00022989"/>
    </source>
</evidence>
<dbReference type="Gene3D" id="1.20.1560.10">
    <property type="entry name" value="ABC transporter type 1, transmembrane domain"/>
    <property type="match status" value="1"/>
</dbReference>
<evidence type="ECO:0000256" key="2">
    <source>
        <dbReference type="ARBA" id="ARBA00005417"/>
    </source>
</evidence>
<dbReference type="EMBL" id="NQNY01000018">
    <property type="protein sequence ID" value="PAK20944.1"/>
    <property type="molecule type" value="Genomic_DNA"/>
</dbReference>
<evidence type="ECO:0000259" key="12">
    <source>
        <dbReference type="PROSITE" id="PS50929"/>
    </source>
</evidence>
<dbReference type="Pfam" id="PF00005">
    <property type="entry name" value="ABC_tran"/>
    <property type="match status" value="1"/>
</dbReference>
<keyword evidence="6" id="KW-0547">Nucleotide-binding</keyword>
<dbReference type="SUPFAM" id="SSF90123">
    <property type="entry name" value="ABC transporter transmembrane region"/>
    <property type="match status" value="1"/>
</dbReference>
<feature type="transmembrane region" description="Helical" evidence="10">
    <location>
        <begin position="134"/>
        <end position="154"/>
    </location>
</feature>
<keyword evidence="3" id="KW-0813">Transport</keyword>
<evidence type="ECO:0000256" key="7">
    <source>
        <dbReference type="ARBA" id="ARBA00022840"/>
    </source>
</evidence>
<comment type="caution">
    <text evidence="13">The sequence shown here is derived from an EMBL/GenBank/DDBJ whole genome shotgun (WGS) entry which is preliminary data.</text>
</comment>
<dbReference type="SUPFAM" id="SSF52540">
    <property type="entry name" value="P-loop containing nucleoside triphosphate hydrolases"/>
    <property type="match status" value="1"/>
</dbReference>
<dbReference type="InterPro" id="IPR039421">
    <property type="entry name" value="Type_1_exporter"/>
</dbReference>
<evidence type="ECO:0000256" key="1">
    <source>
        <dbReference type="ARBA" id="ARBA00004651"/>
    </source>
</evidence>
<comment type="similarity">
    <text evidence="2">Belongs to the ABC transporter superfamily.</text>
</comment>
<feature type="domain" description="ABC transporter" evidence="11">
    <location>
        <begin position="340"/>
        <end position="585"/>
    </location>
</feature>
<organism evidence="13 14">
    <name type="scientific">Mycoplasmopsis agassizii</name>
    <dbReference type="NCBI Taxonomy" id="33922"/>
    <lineage>
        <taxon>Bacteria</taxon>
        <taxon>Bacillati</taxon>
        <taxon>Mycoplasmatota</taxon>
        <taxon>Mycoplasmoidales</taxon>
        <taxon>Metamycoplasmataceae</taxon>
        <taxon>Mycoplasmopsis</taxon>
    </lineage>
</organism>
<feature type="transmembrane region" description="Helical" evidence="10">
    <location>
        <begin position="58"/>
        <end position="82"/>
    </location>
</feature>
<accession>A0A269THM9</accession>
<dbReference type="PANTHER" id="PTHR43394">
    <property type="entry name" value="ATP-DEPENDENT PERMEASE MDL1, MITOCHONDRIAL"/>
    <property type="match status" value="1"/>
</dbReference>
<evidence type="ECO:0000256" key="6">
    <source>
        <dbReference type="ARBA" id="ARBA00022741"/>
    </source>
</evidence>
<sequence length="603" mass="67356">MKNIFKYLRGNRLYFTLISIVFLGIQVALTLYQAELLRQIIAGTQTENASLLRIDTDAIGISFGVSFAGLISSVIANTFAILSSTAFAQYLRDLYFKKALSLSSNDLDYFSVASLTARATNDLKIFQDSFLQSVVFISRGSMYIVGSIVAGVLLNPQMTIILAIFLPIFAVVFIVPALRSKKYNSNRLANLDKAQSILRENILGVRVIKSYNLYDKLEHRFDAYNIEIAYNTKRMSWIFAIIQPIAFGLINLAVIVIYIVGGFASNVDGATAAERLNIISTIIPFTLIVFRASIGVFLIMSTINSVIRSAKSVDRIAEVLHYKSQQIWKNDGYLIKHGSLKISNLNFKYFEDAEYVLKNINLEVKENESVGIIGPTGSGKSTLANILIRAYDVKEGKVEIDNVDISDIKRESLSSNVAIAFQKPEIISGKIRDNVSLISRFDQIRDDKRKQKELDKEIWNALEIAQAKEFVDKLEDKLDSRVEQRGTNFSGGQKQRLAISRAVAQKAKITIFDDSTSALDKITEQKVQDAMKKKLNTTLIVIAQRINSVENMDKIVLLNNGEISAVGTHKQLLANSSQYQNIARIQLGDTEVNRQLKLIQEGA</sequence>
<evidence type="ECO:0000256" key="4">
    <source>
        <dbReference type="ARBA" id="ARBA00022475"/>
    </source>
</evidence>
<reference evidence="14" key="1">
    <citation type="submission" date="2017-08" db="EMBL/GenBank/DDBJ databases">
        <authorList>
            <person name="Alvarez-Ponce D."/>
            <person name="Weitzman C.L."/>
            <person name="Tillett R.L."/>
            <person name="Sandmeier F.C."/>
            <person name="Tracy C.R."/>
        </authorList>
    </citation>
    <scope>NUCLEOTIDE SEQUENCE [LARGE SCALE GENOMIC DNA]</scope>
    <source>
        <strain evidence="14">723</strain>
    </source>
</reference>
<name>A0A269THM9_9BACT</name>
<evidence type="ECO:0000256" key="5">
    <source>
        <dbReference type="ARBA" id="ARBA00022692"/>
    </source>
</evidence>
<dbReference type="GO" id="GO:0015421">
    <property type="term" value="F:ABC-type oligopeptide transporter activity"/>
    <property type="evidence" value="ECO:0007669"/>
    <property type="project" value="TreeGrafter"/>
</dbReference>
<protein>
    <recommendedName>
        <fullName evidence="15">ABC transporter ATP-binding protein</fullName>
    </recommendedName>
</protein>
<proteinExistence type="inferred from homology"/>
<evidence type="ECO:0000313" key="13">
    <source>
        <dbReference type="EMBL" id="PAK20944.1"/>
    </source>
</evidence>
<feature type="transmembrane region" description="Helical" evidence="10">
    <location>
        <begin position="160"/>
        <end position="178"/>
    </location>
</feature>
<feature type="transmembrane region" description="Helical" evidence="10">
    <location>
        <begin position="276"/>
        <end position="299"/>
    </location>
</feature>
<keyword evidence="9 10" id="KW-0472">Membrane</keyword>
<dbReference type="AlphaFoldDB" id="A0A269THM9"/>
<dbReference type="OrthoDB" id="383768at2"/>
<keyword evidence="5 10" id="KW-0812">Transmembrane</keyword>
<dbReference type="SMART" id="SM00382">
    <property type="entry name" value="AAA"/>
    <property type="match status" value="1"/>
</dbReference>
<evidence type="ECO:0000256" key="3">
    <source>
        <dbReference type="ARBA" id="ARBA00022448"/>
    </source>
</evidence>
<evidence type="ECO:0000256" key="10">
    <source>
        <dbReference type="SAM" id="Phobius"/>
    </source>
</evidence>
<dbReference type="PROSITE" id="PS00211">
    <property type="entry name" value="ABC_TRANSPORTER_1"/>
    <property type="match status" value="1"/>
</dbReference>
<evidence type="ECO:0008006" key="15">
    <source>
        <dbReference type="Google" id="ProtNLM"/>
    </source>
</evidence>
<dbReference type="Proteomes" id="UP000216943">
    <property type="component" value="Unassembled WGS sequence"/>
</dbReference>
<evidence type="ECO:0000256" key="9">
    <source>
        <dbReference type="ARBA" id="ARBA00023136"/>
    </source>
</evidence>
<feature type="transmembrane region" description="Helical" evidence="10">
    <location>
        <begin position="237"/>
        <end position="264"/>
    </location>
</feature>
<keyword evidence="4" id="KW-1003">Cell membrane</keyword>
<keyword evidence="7" id="KW-0067">ATP-binding</keyword>
<dbReference type="PROSITE" id="PS50929">
    <property type="entry name" value="ABC_TM1F"/>
    <property type="match status" value="1"/>
</dbReference>
<dbReference type="PROSITE" id="PS50893">
    <property type="entry name" value="ABC_TRANSPORTER_2"/>
    <property type="match status" value="1"/>
</dbReference>
<dbReference type="InterPro" id="IPR017871">
    <property type="entry name" value="ABC_transporter-like_CS"/>
</dbReference>
<dbReference type="GO" id="GO:0005524">
    <property type="term" value="F:ATP binding"/>
    <property type="evidence" value="ECO:0007669"/>
    <property type="project" value="UniProtKB-KW"/>
</dbReference>
<gene>
    <name evidence="13" type="ORF">CJJ23_04615</name>
</gene>
<feature type="domain" description="ABC transmembrane type-1" evidence="12">
    <location>
        <begin position="17"/>
        <end position="308"/>
    </location>
</feature>